<gene>
    <name evidence="2" type="ORF">PDTA9734_49910</name>
</gene>
<dbReference type="EMBL" id="AP025334">
    <property type="protein sequence ID" value="BDD53504.1"/>
    <property type="molecule type" value="Genomic_DNA"/>
</dbReference>
<keyword evidence="1" id="KW-0732">Signal</keyword>
<proteinExistence type="predicted"/>
<accession>A0ABN6LWD3</accession>
<keyword evidence="3" id="KW-1185">Reference proteome</keyword>
<evidence type="ECO:0000256" key="1">
    <source>
        <dbReference type="SAM" id="SignalP"/>
    </source>
</evidence>
<feature type="signal peptide" evidence="1">
    <location>
        <begin position="1"/>
        <end position="22"/>
    </location>
</feature>
<name>A0ABN6LWD3_9ENTR</name>
<dbReference type="Proteomes" id="UP001320460">
    <property type="component" value="Chromosome"/>
</dbReference>
<protein>
    <submittedName>
        <fullName evidence="2">Uncharacterized protein</fullName>
    </submittedName>
</protein>
<reference evidence="2 3" key="1">
    <citation type="submission" date="2021-12" db="EMBL/GenBank/DDBJ databases">
        <title>Complete genome sequence of Phytobacter diazotrophicus TA9734.</title>
        <authorList>
            <person name="Kubota H."/>
            <person name="Nakayama Y."/>
            <person name="Ariyoshi T."/>
        </authorList>
    </citation>
    <scope>NUCLEOTIDE SEQUENCE [LARGE SCALE GENOMIC DNA]</scope>
    <source>
        <strain evidence="2 3">TA9734</strain>
    </source>
</reference>
<feature type="chain" id="PRO_5047042034" evidence="1">
    <location>
        <begin position="23"/>
        <end position="154"/>
    </location>
</feature>
<dbReference type="RefSeq" id="WP_103280765.1">
    <property type="nucleotide sequence ID" value="NZ_AP025334.1"/>
</dbReference>
<sequence length="154" mass="16729">MEKTFLITTLLASALVPVASHAFGSTETWVSGNTQGTAEYTILGKGQSQLYLACDSHGDRPEMLMFTDESGRRVSTDNNQRILVKIDQEDTAEVSETASHVGSDNFAWMWDRLRTGRQVTVSGDGVKPATFTLKGATSVLPAYTESSCVAEFAR</sequence>
<evidence type="ECO:0000313" key="3">
    <source>
        <dbReference type="Proteomes" id="UP001320460"/>
    </source>
</evidence>
<organism evidence="2 3">
    <name type="scientific">Phytobacter diazotrophicus</name>
    <dbReference type="NCBI Taxonomy" id="395631"/>
    <lineage>
        <taxon>Bacteria</taxon>
        <taxon>Pseudomonadati</taxon>
        <taxon>Pseudomonadota</taxon>
        <taxon>Gammaproteobacteria</taxon>
        <taxon>Enterobacterales</taxon>
        <taxon>Enterobacteriaceae</taxon>
        <taxon>Phytobacter</taxon>
    </lineage>
</organism>
<evidence type="ECO:0000313" key="2">
    <source>
        <dbReference type="EMBL" id="BDD53504.1"/>
    </source>
</evidence>